<evidence type="ECO:0000256" key="10">
    <source>
        <dbReference type="ARBA" id="ARBA00023236"/>
    </source>
</evidence>
<dbReference type="Pfam" id="PF02151">
    <property type="entry name" value="UVR"/>
    <property type="match status" value="1"/>
</dbReference>
<feature type="domain" description="Helicase C-terminal" evidence="18">
    <location>
        <begin position="429"/>
        <end position="582"/>
    </location>
</feature>
<evidence type="ECO:0000259" key="17">
    <source>
        <dbReference type="PROSITE" id="PS51192"/>
    </source>
</evidence>
<organism evidence="19 20">
    <name type="scientific">Pseudomonas arcuscaelestis</name>
    <dbReference type="NCBI Taxonomy" id="2710591"/>
    <lineage>
        <taxon>Bacteria</taxon>
        <taxon>Pseudomonadati</taxon>
        <taxon>Pseudomonadota</taxon>
        <taxon>Gammaproteobacteria</taxon>
        <taxon>Pseudomonadales</taxon>
        <taxon>Pseudomonadaceae</taxon>
        <taxon>Pseudomonas</taxon>
    </lineage>
</organism>
<name>A0ABS2BXY7_9PSED</name>
<keyword evidence="10 13" id="KW-0742">SOS response</keyword>
<feature type="coiled-coil region" evidence="15">
    <location>
        <begin position="256"/>
        <end position="283"/>
    </location>
</feature>
<dbReference type="PROSITE" id="PS51194">
    <property type="entry name" value="HELICASE_CTER"/>
    <property type="match status" value="1"/>
</dbReference>
<keyword evidence="7 13" id="KW-0067">ATP-binding</keyword>
<keyword evidence="15" id="KW-0175">Coiled coil</keyword>
<protein>
    <recommendedName>
        <fullName evidence="12 13">UvrABC system protein B</fullName>
        <shortName evidence="13">Protein UvrB</shortName>
    </recommendedName>
    <alternativeName>
        <fullName evidence="13">Excinuclease ABC subunit B</fullName>
    </alternativeName>
</protein>
<evidence type="ECO:0000259" key="18">
    <source>
        <dbReference type="PROSITE" id="PS51194"/>
    </source>
</evidence>
<dbReference type="SMART" id="SM00487">
    <property type="entry name" value="DEXDc"/>
    <property type="match status" value="1"/>
</dbReference>
<dbReference type="Pfam" id="PF00271">
    <property type="entry name" value="Helicase_C"/>
    <property type="match status" value="1"/>
</dbReference>
<comment type="subcellular location">
    <subcellularLocation>
        <location evidence="1 13 14">Cytoplasm</location>
    </subcellularLocation>
</comment>
<evidence type="ECO:0000256" key="9">
    <source>
        <dbReference type="ARBA" id="ARBA00023204"/>
    </source>
</evidence>
<dbReference type="Gene3D" id="3.40.50.300">
    <property type="entry name" value="P-loop containing nucleotide triphosphate hydrolases"/>
    <property type="match status" value="3"/>
</dbReference>
<dbReference type="EMBL" id="JACOPV010000005">
    <property type="protein sequence ID" value="MBM5457699.1"/>
    <property type="molecule type" value="Genomic_DNA"/>
</dbReference>
<dbReference type="InterPro" id="IPR001650">
    <property type="entry name" value="Helicase_C-like"/>
</dbReference>
<dbReference type="NCBIfam" id="NF003673">
    <property type="entry name" value="PRK05298.1"/>
    <property type="match status" value="1"/>
</dbReference>
<dbReference type="PROSITE" id="PS51192">
    <property type="entry name" value="HELICASE_ATP_BIND_1"/>
    <property type="match status" value="1"/>
</dbReference>
<keyword evidence="9 13" id="KW-0234">DNA repair</keyword>
<dbReference type="Pfam" id="PF17757">
    <property type="entry name" value="UvrB_inter"/>
    <property type="match status" value="1"/>
</dbReference>
<dbReference type="Gene3D" id="6.10.140.240">
    <property type="match status" value="1"/>
</dbReference>
<evidence type="ECO:0000256" key="4">
    <source>
        <dbReference type="ARBA" id="ARBA00022741"/>
    </source>
</evidence>
<dbReference type="Proteomes" id="UP000745663">
    <property type="component" value="Unassembled WGS sequence"/>
</dbReference>
<dbReference type="CDD" id="cd18790">
    <property type="entry name" value="SF2_C_UvrB"/>
    <property type="match status" value="1"/>
</dbReference>
<evidence type="ECO:0000256" key="14">
    <source>
        <dbReference type="RuleBase" id="RU003587"/>
    </source>
</evidence>
<evidence type="ECO:0000256" key="7">
    <source>
        <dbReference type="ARBA" id="ARBA00022840"/>
    </source>
</evidence>
<comment type="similarity">
    <text evidence="2 13 14">Belongs to the UvrB family.</text>
</comment>
<evidence type="ECO:0000313" key="19">
    <source>
        <dbReference type="EMBL" id="MBM5457699.1"/>
    </source>
</evidence>
<dbReference type="PROSITE" id="PS50151">
    <property type="entry name" value="UVR"/>
    <property type="match status" value="1"/>
</dbReference>
<feature type="short sequence motif" description="Beta-hairpin" evidence="13">
    <location>
        <begin position="91"/>
        <end position="114"/>
    </location>
</feature>
<comment type="subunit">
    <text evidence="11 13 14">Forms a heterotetramer with UvrA during the search for lesions. Interacts with UvrC in an incision complex.</text>
</comment>
<sequence>MSEFQLVTRFQPAGDQPEAIRLMVEGIEAGLAHQTLLGVTGSGKTFSIANVIAHVQRPTLVLAPNKTLAAQLYGEFKAFFPNNAVEYFVSYYDYYQPEAYVPSSDTFIEKDASINDHIEQMRLSATKALLERRDAIIVTTVSCIYGLGSPETYLKMVLHVDRGDKLDQRALLRRLADLQYTRNEMDFARATFRVRGDVIDIFPAESDLEAIRIELFDDEVENIAAFDPLTGEVIRKLPRFTFYPKSHYVTPRETLLEAVEGIKEELQQRLEYLHKANKLVEAQRLEQRTRFDLEMILELGYCNGIENYSRYLSGRPAGAPPPTLYDYLPADSLLVIDESHVSVPQVGAMYKGDRSRKETLVEYGFRLPSALDNRPMRFDEWESVSPQTIFVSATPGPYEAEHAGRVVEQVVRPTGLVDPQIEVRPAITQVDDLLSEIRKRVAVEERVLVTTLTKRMAEDLTDYLADHDVRVRYLHSDIDTVERVEIIRDLRLGTFDVLVGINLLREGLDMPEVSLVAVLDADKEGFLRSERSLIQTIGRAARNLNGRAILYADRMTGSMERAIGETERRRDKQIAFNEANGIVPKGVVKDVTDIMEGASVPGSRSKKRKGMAKAAEESARYEAELRTPGEIAKRIKALEEKMYQLARDLEFEAAAQMRDEIAALRERMITA</sequence>
<comment type="domain">
    <text evidence="13">The beta-hairpin motif is involved in DNA binding.</text>
</comment>
<dbReference type="NCBIfam" id="TIGR00631">
    <property type="entry name" value="uvrb"/>
    <property type="match status" value="1"/>
</dbReference>
<dbReference type="Gene3D" id="4.10.860.10">
    <property type="entry name" value="UVR domain"/>
    <property type="match status" value="1"/>
</dbReference>
<dbReference type="PANTHER" id="PTHR24029">
    <property type="entry name" value="UVRABC SYSTEM PROTEIN B"/>
    <property type="match status" value="1"/>
</dbReference>
<dbReference type="Pfam" id="PF12344">
    <property type="entry name" value="UvrB"/>
    <property type="match status" value="1"/>
</dbReference>
<evidence type="ECO:0000256" key="11">
    <source>
        <dbReference type="ARBA" id="ARBA00026033"/>
    </source>
</evidence>
<dbReference type="SMART" id="SM00490">
    <property type="entry name" value="HELICc"/>
    <property type="match status" value="1"/>
</dbReference>
<reference evidence="19 20" key="1">
    <citation type="submission" date="2020-08" db="EMBL/GenBank/DDBJ databases">
        <title>Description of novel Pseudomonas species.</title>
        <authorList>
            <person name="Duman M."/>
            <person name="Mulet M."/>
            <person name="Altun S."/>
            <person name="Saticioglu I.B."/>
            <person name="Lalucat J."/>
            <person name="Garcia-Valdes E."/>
        </authorList>
    </citation>
    <scope>NUCLEOTIDE SEQUENCE [LARGE SCALE GENOMIC DNA]</scope>
    <source>
        <strain evidence="19 20">P66</strain>
    </source>
</reference>
<dbReference type="InterPro" id="IPR004807">
    <property type="entry name" value="UvrB"/>
</dbReference>
<keyword evidence="4 13" id="KW-0547">Nucleotide-binding</keyword>
<dbReference type="SUPFAM" id="SSF46600">
    <property type="entry name" value="C-terminal UvrC-binding domain of UvrB"/>
    <property type="match status" value="1"/>
</dbReference>
<evidence type="ECO:0000259" key="16">
    <source>
        <dbReference type="PROSITE" id="PS50151"/>
    </source>
</evidence>
<feature type="domain" description="UVR" evidence="16">
    <location>
        <begin position="632"/>
        <end position="667"/>
    </location>
</feature>
<proteinExistence type="inferred from homology"/>
<dbReference type="InterPro" id="IPR001943">
    <property type="entry name" value="UVR_dom"/>
</dbReference>
<accession>A0ABS2BXY7</accession>
<comment type="caution">
    <text evidence="19">The sequence shown here is derived from an EMBL/GenBank/DDBJ whole genome shotgun (WGS) entry which is preliminary data.</text>
</comment>
<evidence type="ECO:0000256" key="8">
    <source>
        <dbReference type="ARBA" id="ARBA00022881"/>
    </source>
</evidence>
<evidence type="ECO:0000256" key="6">
    <source>
        <dbReference type="ARBA" id="ARBA00022769"/>
    </source>
</evidence>
<gene>
    <name evidence="13 19" type="primary">uvrB</name>
    <name evidence="19" type="ORF">H8F21_08990</name>
</gene>
<evidence type="ECO:0000256" key="13">
    <source>
        <dbReference type="HAMAP-Rule" id="MF_00204"/>
    </source>
</evidence>
<evidence type="ECO:0000256" key="5">
    <source>
        <dbReference type="ARBA" id="ARBA00022763"/>
    </source>
</evidence>
<keyword evidence="20" id="KW-1185">Reference proteome</keyword>
<dbReference type="RefSeq" id="WP_203584251.1">
    <property type="nucleotide sequence ID" value="NZ_JACOPV010000005.1"/>
</dbReference>
<keyword evidence="8 13" id="KW-0267">Excision nuclease</keyword>
<dbReference type="Pfam" id="PF04851">
    <property type="entry name" value="ResIII"/>
    <property type="match status" value="1"/>
</dbReference>
<evidence type="ECO:0000256" key="15">
    <source>
        <dbReference type="SAM" id="Coils"/>
    </source>
</evidence>
<dbReference type="InterPro" id="IPR041471">
    <property type="entry name" value="UvrB_inter"/>
</dbReference>
<dbReference type="InterPro" id="IPR024759">
    <property type="entry name" value="UvrB_YAD/RRR_dom"/>
</dbReference>
<feature type="domain" description="Helicase ATP-binding" evidence="17">
    <location>
        <begin position="25"/>
        <end position="158"/>
    </location>
</feature>
<dbReference type="InterPro" id="IPR036876">
    <property type="entry name" value="UVR_dom_sf"/>
</dbReference>
<evidence type="ECO:0000256" key="12">
    <source>
        <dbReference type="ARBA" id="ARBA00029504"/>
    </source>
</evidence>
<keyword evidence="5 13" id="KW-0227">DNA damage</keyword>
<dbReference type="PANTHER" id="PTHR24029:SF0">
    <property type="entry name" value="UVRABC SYSTEM PROTEIN B"/>
    <property type="match status" value="1"/>
</dbReference>
<dbReference type="InterPro" id="IPR006935">
    <property type="entry name" value="Helicase/UvrB_N"/>
</dbReference>
<dbReference type="InterPro" id="IPR014001">
    <property type="entry name" value="Helicase_ATP-bd"/>
</dbReference>
<dbReference type="HAMAP" id="MF_00204">
    <property type="entry name" value="UvrB"/>
    <property type="match status" value="1"/>
</dbReference>
<evidence type="ECO:0000256" key="1">
    <source>
        <dbReference type="ARBA" id="ARBA00004496"/>
    </source>
</evidence>
<dbReference type="CDD" id="cd17916">
    <property type="entry name" value="DEXHc_UvrB"/>
    <property type="match status" value="1"/>
</dbReference>
<comment type="function">
    <text evidence="13">The UvrABC repair system catalyzes the recognition and processing of DNA lesions. A damage recognition complex composed of 2 UvrA and 2 UvrB subunits scans DNA for abnormalities. Upon binding of the UvrA(2)B(2) complex to a putative damaged site, the DNA wraps around one UvrB monomer. DNA wrap is dependent on ATP binding by UvrB and probably causes local melting of the DNA helix, facilitating insertion of UvrB beta-hairpin between the DNA strands. Then UvrB probes one DNA strand for the presence of a lesion. If a lesion is found the UvrA subunits dissociate and the UvrB-DNA preincision complex is formed. This complex is subsequently bound by UvrC and the second UvrB is released. If no lesion is found, the DNA wraps around the other UvrB subunit that will check the other stand for damage.</text>
</comment>
<dbReference type="InterPro" id="IPR027417">
    <property type="entry name" value="P-loop_NTPase"/>
</dbReference>
<keyword evidence="3 13" id="KW-0963">Cytoplasm</keyword>
<evidence type="ECO:0000313" key="20">
    <source>
        <dbReference type="Proteomes" id="UP000745663"/>
    </source>
</evidence>
<dbReference type="SUPFAM" id="SSF52540">
    <property type="entry name" value="P-loop containing nucleoside triphosphate hydrolases"/>
    <property type="match status" value="2"/>
</dbReference>
<feature type="binding site" evidence="13">
    <location>
        <begin position="38"/>
        <end position="45"/>
    </location>
    <ligand>
        <name>ATP</name>
        <dbReference type="ChEBI" id="CHEBI:30616"/>
    </ligand>
</feature>
<evidence type="ECO:0000256" key="3">
    <source>
        <dbReference type="ARBA" id="ARBA00022490"/>
    </source>
</evidence>
<evidence type="ECO:0000256" key="2">
    <source>
        <dbReference type="ARBA" id="ARBA00008533"/>
    </source>
</evidence>
<keyword evidence="6 13" id="KW-0228">DNA excision</keyword>